<gene>
    <name evidence="2" type="ORF">HD595_006598</name>
</gene>
<protein>
    <recommendedName>
        <fullName evidence="4">DUF3987 domain-containing protein</fullName>
    </recommendedName>
</protein>
<evidence type="ECO:0000313" key="3">
    <source>
        <dbReference type="Proteomes" id="UP001320766"/>
    </source>
</evidence>
<keyword evidence="3" id="KW-1185">Reference proteome</keyword>
<comment type="caution">
    <text evidence="2">The sequence shown here is derived from an EMBL/GenBank/DDBJ whole genome shotgun (WGS) entry which is preliminary data.</text>
</comment>
<feature type="region of interest" description="Disordered" evidence="1">
    <location>
        <begin position="457"/>
        <end position="476"/>
    </location>
</feature>
<accession>A0ABT1K8Y5</accession>
<evidence type="ECO:0008006" key="4">
    <source>
        <dbReference type="Google" id="ProtNLM"/>
    </source>
</evidence>
<dbReference type="EMBL" id="JAMZEC010000001">
    <property type="protein sequence ID" value="MCP2350476.1"/>
    <property type="molecule type" value="Genomic_DNA"/>
</dbReference>
<dbReference type="RefSeq" id="WP_253775861.1">
    <property type="nucleotide sequence ID" value="NZ_BAAAVE010000017.1"/>
</dbReference>
<evidence type="ECO:0000313" key="2">
    <source>
        <dbReference type="EMBL" id="MCP2350476.1"/>
    </source>
</evidence>
<reference evidence="2 3" key="1">
    <citation type="submission" date="2022-06" db="EMBL/GenBank/DDBJ databases">
        <title>Sequencing the genomes of 1000 actinobacteria strains.</title>
        <authorList>
            <person name="Klenk H.-P."/>
        </authorList>
    </citation>
    <scope>NUCLEOTIDE SEQUENCE [LARGE SCALE GENOMIC DNA]</scope>
    <source>
        <strain evidence="2 3">DSM 44170</strain>
    </source>
</reference>
<dbReference type="Proteomes" id="UP001320766">
    <property type="component" value="Unassembled WGS sequence"/>
</dbReference>
<evidence type="ECO:0000256" key="1">
    <source>
        <dbReference type="SAM" id="MobiDB-lite"/>
    </source>
</evidence>
<sequence length="540" mass="58099">MQSNAPVISNEAFHGLFGRITDALDPFTEGSKVGVMVSLMSAYSAYIGYGPTVETGKGSSPLALWGVLVGRSGVGRKGTATGIARRVVEAAFASFAEESVVEGLPATGLGFIAELAERAEGTLANPVWFIEEEGDALLSNARRDAKVGVYLRKAFDAQTIAHKTKMDDLRVRRPHLGLTMHVQPRNWAAVAGGKDATGGTWNRLLPVWVQQSKTLPVFESSDAHEAIRQAARALRQAGDFARQVDTVTVPGHVARVFEAKHRPIVEAMISTEAMSQYAERAMAYMIRLAGLFALSERRDEISERDFDASLALVCYSIETIAYVLPEAEASEEASLAVKVENFVREAGDAGRTATEIYRALNIKAADLREIVAQLDTIEVVKGHSAKGTGGRPSMRYIYVESAIAEETNELDLEVTPEIVTEESAESDAEEETAPEETPAFLPYLSADEWDEIDAAQSVTPEPEPMEQAAEEPAVSEGAVRAFLSSPAGAEMLQEILKGMMAGQAAASVPQEDKAAKVKTPRRSRAKSDAATLFPTPEVAA</sequence>
<name>A0ABT1K8Y5_9ACTN</name>
<proteinExistence type="predicted"/>
<organism evidence="2 3">
    <name type="scientific">Nonomuraea roseoviolacea subsp. carminata</name>
    <dbReference type="NCBI Taxonomy" id="160689"/>
    <lineage>
        <taxon>Bacteria</taxon>
        <taxon>Bacillati</taxon>
        <taxon>Actinomycetota</taxon>
        <taxon>Actinomycetes</taxon>
        <taxon>Streptosporangiales</taxon>
        <taxon>Streptosporangiaceae</taxon>
        <taxon>Nonomuraea</taxon>
    </lineage>
</organism>
<feature type="region of interest" description="Disordered" evidence="1">
    <location>
        <begin position="501"/>
        <end position="540"/>
    </location>
</feature>